<protein>
    <submittedName>
        <fullName evidence="1">Metal-dependent hydrolase</fullName>
    </submittedName>
</protein>
<dbReference type="Pfam" id="PF10118">
    <property type="entry name" value="Metal_hydrol"/>
    <property type="match status" value="1"/>
</dbReference>
<evidence type="ECO:0000313" key="1">
    <source>
        <dbReference type="EMBL" id="GAA2418110.1"/>
    </source>
</evidence>
<dbReference type="InterPro" id="IPR016516">
    <property type="entry name" value="UCP07580"/>
</dbReference>
<reference evidence="1 2" key="1">
    <citation type="journal article" date="2019" name="Int. J. Syst. Evol. Microbiol.">
        <title>The Global Catalogue of Microorganisms (GCM) 10K type strain sequencing project: providing services to taxonomists for standard genome sequencing and annotation.</title>
        <authorList>
            <consortium name="The Broad Institute Genomics Platform"/>
            <consortium name="The Broad Institute Genome Sequencing Center for Infectious Disease"/>
            <person name="Wu L."/>
            <person name="Ma J."/>
        </authorList>
    </citation>
    <scope>NUCLEOTIDE SEQUENCE [LARGE SCALE GENOMIC DNA]</scope>
    <source>
        <strain evidence="1 2">JCM 3325</strain>
    </source>
</reference>
<proteinExistence type="predicted"/>
<dbReference type="PANTHER" id="PTHR39456">
    <property type="entry name" value="METAL-DEPENDENT HYDROLASE"/>
    <property type="match status" value="1"/>
</dbReference>
<dbReference type="PIRSF" id="PIRSF007580">
    <property type="entry name" value="UCP07580"/>
    <property type="match status" value="1"/>
</dbReference>
<keyword evidence="1" id="KW-0378">Hydrolase</keyword>
<dbReference type="EMBL" id="BAAARW010000012">
    <property type="protein sequence ID" value="GAA2418110.1"/>
    <property type="molecule type" value="Genomic_DNA"/>
</dbReference>
<name>A0ABN3IZ48_9ACTN</name>
<dbReference type="GO" id="GO:0016787">
    <property type="term" value="F:hydrolase activity"/>
    <property type="evidence" value="ECO:0007669"/>
    <property type="project" value="UniProtKB-KW"/>
</dbReference>
<dbReference type="RefSeq" id="WP_344589656.1">
    <property type="nucleotide sequence ID" value="NZ_BAAARW010000012.1"/>
</dbReference>
<organism evidence="1 2">
    <name type="scientific">Actinomadura vinacea</name>
    <dbReference type="NCBI Taxonomy" id="115336"/>
    <lineage>
        <taxon>Bacteria</taxon>
        <taxon>Bacillati</taxon>
        <taxon>Actinomycetota</taxon>
        <taxon>Actinomycetes</taxon>
        <taxon>Streptosporangiales</taxon>
        <taxon>Thermomonosporaceae</taxon>
        <taxon>Actinomadura</taxon>
    </lineage>
</organism>
<evidence type="ECO:0000313" key="2">
    <source>
        <dbReference type="Proteomes" id="UP001501231"/>
    </source>
</evidence>
<gene>
    <name evidence="1" type="ORF">GCM10010191_30940</name>
</gene>
<keyword evidence="2" id="KW-1185">Reference proteome</keyword>
<accession>A0ABN3IZ48</accession>
<dbReference type="PANTHER" id="PTHR39456:SF1">
    <property type="entry name" value="METAL-DEPENDENT HYDROLASE"/>
    <property type="match status" value="1"/>
</dbReference>
<sequence length="300" mass="33540">MSLAEPENVVLRAREVRFDWSGVPLHWIPGDPAATHLINVLHLLLPAGEKWFAVVLKEALPHVRDERLRQDVLGFVGQESVHADSHDAVLDHFLEQGLDVRPFARQMEYMFMSLLGDRGLTGRRRRAWLNERVSIVAAIEHFTGVLGDWILGAEALDAAGADPVMMDLLRWHGAEEVEHRHVAHDLFMHLDGSYSLRIRSMAITITMLTSLWRRGHRFLMACDPVLREARLNGAKGRRVNGGLVYHMSRAGNAGLVPQGRLIGASMARYLRRTYSPLNEGSTSRALAYLATSPAAQAGLR</sequence>
<comment type="caution">
    <text evidence="1">The sequence shown here is derived from an EMBL/GenBank/DDBJ whole genome shotgun (WGS) entry which is preliminary data.</text>
</comment>
<dbReference type="Proteomes" id="UP001501231">
    <property type="component" value="Unassembled WGS sequence"/>
</dbReference>